<dbReference type="Proteomes" id="UP000750711">
    <property type="component" value="Unassembled WGS sequence"/>
</dbReference>
<keyword evidence="4" id="KW-1185">Reference proteome</keyword>
<protein>
    <recommendedName>
        <fullName evidence="2">Alcohol dehydrogenase-like C-terminal domain-containing protein</fullName>
    </recommendedName>
</protein>
<dbReference type="GO" id="GO:0016491">
    <property type="term" value="F:oxidoreductase activity"/>
    <property type="evidence" value="ECO:0007669"/>
    <property type="project" value="UniProtKB-KW"/>
</dbReference>
<feature type="domain" description="Alcohol dehydrogenase-like C-terminal" evidence="2">
    <location>
        <begin position="33"/>
        <end position="137"/>
    </location>
</feature>
<sequence>MEVAMLSWQLLRVRCFHEKPLKSSLTCKVSGLKMELAKKLDSADVYVELSRTNPEVQFQKLKDENPYGFDIVIEATGSPKILEDSINYVRRGGKLVVYGVYSDSAKVSWKPTKIFGDEITILGSFSETYMFPTAINYLDSGKVKVAGIVNKTFKLEQWAECLESMRNKSAIKAAITFD</sequence>
<gene>
    <name evidence="3" type="ORF">GP486_000691</name>
</gene>
<evidence type="ECO:0000256" key="1">
    <source>
        <dbReference type="ARBA" id="ARBA00023002"/>
    </source>
</evidence>
<dbReference type="Pfam" id="PF00107">
    <property type="entry name" value="ADH_zinc_N"/>
    <property type="match status" value="1"/>
</dbReference>
<keyword evidence="1" id="KW-0560">Oxidoreductase</keyword>
<dbReference type="EMBL" id="JAGHQM010000050">
    <property type="protein sequence ID" value="KAH0565911.1"/>
    <property type="molecule type" value="Genomic_DNA"/>
</dbReference>
<organism evidence="3 4">
    <name type="scientific">Trichoglossum hirsutum</name>
    <dbReference type="NCBI Taxonomy" id="265104"/>
    <lineage>
        <taxon>Eukaryota</taxon>
        <taxon>Fungi</taxon>
        <taxon>Dikarya</taxon>
        <taxon>Ascomycota</taxon>
        <taxon>Pezizomycotina</taxon>
        <taxon>Geoglossomycetes</taxon>
        <taxon>Geoglossales</taxon>
        <taxon>Geoglossaceae</taxon>
        <taxon>Trichoglossum</taxon>
    </lineage>
</organism>
<proteinExistence type="predicted"/>
<evidence type="ECO:0000313" key="4">
    <source>
        <dbReference type="Proteomes" id="UP000750711"/>
    </source>
</evidence>
<dbReference type="InterPro" id="IPR036291">
    <property type="entry name" value="NAD(P)-bd_dom_sf"/>
</dbReference>
<dbReference type="SUPFAM" id="SSF51735">
    <property type="entry name" value="NAD(P)-binding Rossmann-fold domains"/>
    <property type="match status" value="1"/>
</dbReference>
<evidence type="ECO:0000259" key="2">
    <source>
        <dbReference type="Pfam" id="PF00107"/>
    </source>
</evidence>
<comment type="caution">
    <text evidence="3">The sequence shown here is derived from an EMBL/GenBank/DDBJ whole genome shotgun (WGS) entry which is preliminary data.</text>
</comment>
<accession>A0A9P8LI34</accession>
<evidence type="ECO:0000313" key="3">
    <source>
        <dbReference type="EMBL" id="KAH0565911.1"/>
    </source>
</evidence>
<reference evidence="3" key="1">
    <citation type="submission" date="2021-03" db="EMBL/GenBank/DDBJ databases">
        <title>Comparative genomics and phylogenomic investigation of the class Geoglossomycetes provide insights into ecological specialization and systematics.</title>
        <authorList>
            <person name="Melie T."/>
            <person name="Pirro S."/>
            <person name="Miller A.N."/>
            <person name="Quandt A."/>
        </authorList>
    </citation>
    <scope>NUCLEOTIDE SEQUENCE</scope>
    <source>
        <strain evidence="3">CAQ_001_2017</strain>
    </source>
</reference>
<dbReference type="InterPro" id="IPR050129">
    <property type="entry name" value="Zn_alcohol_dh"/>
</dbReference>
<dbReference type="Gene3D" id="3.90.180.10">
    <property type="entry name" value="Medium-chain alcohol dehydrogenases, catalytic domain"/>
    <property type="match status" value="1"/>
</dbReference>
<dbReference type="Gene3D" id="3.40.50.720">
    <property type="entry name" value="NAD(P)-binding Rossmann-like Domain"/>
    <property type="match status" value="1"/>
</dbReference>
<dbReference type="PANTHER" id="PTHR43401">
    <property type="entry name" value="L-THREONINE 3-DEHYDROGENASE"/>
    <property type="match status" value="1"/>
</dbReference>
<dbReference type="AlphaFoldDB" id="A0A9P8LI34"/>
<name>A0A9P8LI34_9PEZI</name>
<dbReference type="PANTHER" id="PTHR43401:SF2">
    <property type="entry name" value="L-THREONINE 3-DEHYDROGENASE"/>
    <property type="match status" value="1"/>
</dbReference>
<dbReference type="InterPro" id="IPR013149">
    <property type="entry name" value="ADH-like_C"/>
</dbReference>